<comment type="caution">
    <text evidence="3">The sequence shown here is derived from an EMBL/GenBank/DDBJ whole genome shotgun (WGS) entry which is preliminary data.</text>
</comment>
<sequence>MKQRKSDEDAVTTHHTMEIAVALMFAALAVVVMIDSNRVGNGWASDGPEAGYFPFYVGLIMFISSAAILIANLVSRTPNRSTFVERGQFVLVMKVLIPTIVFVGLIWLIGIYFAAAIFIAFFMYWLGKYPIQKILPVAILIPLALFVMFEIWFLVPLPKGPVEAMLGY</sequence>
<reference evidence="3 4" key="1">
    <citation type="submission" date="2019-07" db="EMBL/GenBank/DDBJ databases">
        <title>Whole genome shotgun sequence of Skermanella aerolata NBRC 106429.</title>
        <authorList>
            <person name="Hosoyama A."/>
            <person name="Uohara A."/>
            <person name="Ohji S."/>
            <person name="Ichikawa N."/>
        </authorList>
    </citation>
    <scope>NUCLEOTIDE SEQUENCE [LARGE SCALE GENOMIC DNA]</scope>
    <source>
        <strain evidence="3 4">NBRC 106429</strain>
    </source>
</reference>
<feature type="transmembrane region" description="Helical" evidence="1">
    <location>
        <begin position="134"/>
        <end position="155"/>
    </location>
</feature>
<evidence type="ECO:0000313" key="3">
    <source>
        <dbReference type="EMBL" id="GEO42363.1"/>
    </source>
</evidence>
<keyword evidence="4" id="KW-1185">Reference proteome</keyword>
<dbReference type="OrthoDB" id="6183775at2"/>
<dbReference type="Proteomes" id="UP000321523">
    <property type="component" value="Unassembled WGS sequence"/>
</dbReference>
<protein>
    <submittedName>
        <fullName evidence="3">Tricarboxylate transporter</fullName>
    </submittedName>
</protein>
<keyword evidence="1" id="KW-0472">Membrane</keyword>
<keyword evidence="1" id="KW-0812">Transmembrane</keyword>
<evidence type="ECO:0000256" key="1">
    <source>
        <dbReference type="SAM" id="Phobius"/>
    </source>
</evidence>
<proteinExistence type="predicted"/>
<feature type="transmembrane region" description="Helical" evidence="1">
    <location>
        <begin position="12"/>
        <end position="34"/>
    </location>
</feature>
<dbReference type="EMBL" id="BJYZ01000040">
    <property type="protein sequence ID" value="GEO42363.1"/>
    <property type="molecule type" value="Genomic_DNA"/>
</dbReference>
<dbReference type="Pfam" id="PF07331">
    <property type="entry name" value="TctB"/>
    <property type="match status" value="1"/>
</dbReference>
<keyword evidence="1" id="KW-1133">Transmembrane helix</keyword>
<accession>A0A512E0V6</accession>
<evidence type="ECO:0000259" key="2">
    <source>
        <dbReference type="Pfam" id="PF07331"/>
    </source>
</evidence>
<dbReference type="AlphaFoldDB" id="A0A512E0V6"/>
<feature type="domain" description="DUF1468" evidence="2">
    <location>
        <begin position="20"/>
        <end position="158"/>
    </location>
</feature>
<gene>
    <name evidence="3" type="ORF">SAE02_65110</name>
</gene>
<feature type="transmembrane region" description="Helical" evidence="1">
    <location>
        <begin position="95"/>
        <end position="122"/>
    </location>
</feature>
<organism evidence="3 4">
    <name type="scientific">Skermanella aerolata</name>
    <dbReference type="NCBI Taxonomy" id="393310"/>
    <lineage>
        <taxon>Bacteria</taxon>
        <taxon>Pseudomonadati</taxon>
        <taxon>Pseudomonadota</taxon>
        <taxon>Alphaproteobacteria</taxon>
        <taxon>Rhodospirillales</taxon>
        <taxon>Azospirillaceae</taxon>
        <taxon>Skermanella</taxon>
    </lineage>
</organism>
<feature type="transmembrane region" description="Helical" evidence="1">
    <location>
        <begin position="54"/>
        <end position="74"/>
    </location>
</feature>
<name>A0A512E0V6_9PROT</name>
<evidence type="ECO:0000313" key="4">
    <source>
        <dbReference type="Proteomes" id="UP000321523"/>
    </source>
</evidence>
<dbReference type="InterPro" id="IPR009936">
    <property type="entry name" value="DUF1468"/>
</dbReference>
<dbReference type="RefSeq" id="WP_044435334.1">
    <property type="nucleotide sequence ID" value="NZ_BJYZ01000040.1"/>
</dbReference>